<reference evidence="9" key="2">
    <citation type="submission" date="2018-05" db="EMBL/GenBank/DDBJ databases">
        <authorList>
            <person name="Ferrari B."/>
        </authorList>
    </citation>
    <scope>NUCLEOTIDE SEQUENCE</scope>
    <source>
        <strain evidence="9">RRmetagenome_bin12</strain>
    </source>
</reference>
<dbReference type="GO" id="GO:0006570">
    <property type="term" value="P:tyrosine metabolic process"/>
    <property type="evidence" value="ECO:0007669"/>
    <property type="project" value="InterPro"/>
</dbReference>
<feature type="active site" description="Proton acceptor" evidence="5">
    <location>
        <position position="261"/>
    </location>
</feature>
<organism evidence="9 10">
    <name type="scientific">Candidatus Aeolococcus gillhamiae</name>
    <dbReference type="NCBI Taxonomy" id="3127015"/>
    <lineage>
        <taxon>Bacteria</taxon>
        <taxon>Bacillati</taxon>
        <taxon>Candidatus Dormiibacterota</taxon>
        <taxon>Candidatus Dormibacteria</taxon>
        <taxon>Candidatus Aeolococcales</taxon>
        <taxon>Candidatus Aeolococcaceae</taxon>
        <taxon>Candidatus Aeolococcus</taxon>
    </lineage>
</organism>
<evidence type="ECO:0000256" key="3">
    <source>
        <dbReference type="ARBA" id="ARBA00023002"/>
    </source>
</evidence>
<dbReference type="InterPro" id="IPR046452">
    <property type="entry name" value="HgmA_N"/>
</dbReference>
<gene>
    <name evidence="9" type="ORF">DLM65_06045</name>
    <name evidence="8" type="ORF">JF886_07835</name>
</gene>
<dbReference type="EMBL" id="QHBU01000116">
    <property type="protein sequence ID" value="PZR81326.1"/>
    <property type="molecule type" value="Genomic_DNA"/>
</dbReference>
<dbReference type="InterPro" id="IPR011051">
    <property type="entry name" value="RmlC_Cupin_sf"/>
</dbReference>
<evidence type="ECO:0000256" key="6">
    <source>
        <dbReference type="PIRSR" id="PIRSR605708-2"/>
    </source>
</evidence>
<name>A0A2W5ZEW0_9BACT</name>
<dbReference type="GO" id="GO:0005737">
    <property type="term" value="C:cytoplasm"/>
    <property type="evidence" value="ECO:0007669"/>
    <property type="project" value="TreeGrafter"/>
</dbReference>
<evidence type="ECO:0000256" key="1">
    <source>
        <dbReference type="ARBA" id="ARBA00022723"/>
    </source>
</evidence>
<evidence type="ECO:0000313" key="8">
    <source>
        <dbReference type="EMBL" id="MBJ7594759.1"/>
    </source>
</evidence>
<accession>A0A934JVI3</accession>
<evidence type="ECO:0000313" key="10">
    <source>
        <dbReference type="Proteomes" id="UP000248724"/>
    </source>
</evidence>
<dbReference type="InterPro" id="IPR005708">
    <property type="entry name" value="Homogentis_dOase"/>
</dbReference>
<dbReference type="SUPFAM" id="SSF51182">
    <property type="entry name" value="RmlC-like cupins"/>
    <property type="match status" value="1"/>
</dbReference>
<reference evidence="8 11" key="3">
    <citation type="submission" date="2020-10" db="EMBL/GenBank/DDBJ databases">
        <title>Ca. Dormibacterota MAGs.</title>
        <authorList>
            <person name="Montgomery K."/>
        </authorList>
    </citation>
    <scope>NUCLEOTIDE SEQUENCE [LARGE SCALE GENOMIC DNA]</scope>
    <source>
        <strain evidence="8">SC8812_S17_18</strain>
    </source>
</reference>
<evidence type="ECO:0000256" key="5">
    <source>
        <dbReference type="PIRSR" id="PIRSR605708-1"/>
    </source>
</evidence>
<keyword evidence="2" id="KW-0223">Dioxygenase</keyword>
<dbReference type="Proteomes" id="UP000606991">
    <property type="component" value="Unassembled WGS sequence"/>
</dbReference>
<feature type="binding site" evidence="6">
    <location>
        <position position="334"/>
    </location>
    <ligand>
        <name>homogentisate</name>
        <dbReference type="ChEBI" id="CHEBI:16169"/>
    </ligand>
</feature>
<dbReference type="PANTHER" id="PTHR11056">
    <property type="entry name" value="HOMOGENTISATE 1,2-DIOXYGENASE"/>
    <property type="match status" value="1"/>
</dbReference>
<evidence type="ECO:0000256" key="2">
    <source>
        <dbReference type="ARBA" id="ARBA00022964"/>
    </source>
</evidence>
<feature type="binding site" evidence="6">
    <location>
        <position position="334"/>
    </location>
    <ligand>
        <name>Fe cation</name>
        <dbReference type="ChEBI" id="CHEBI:24875"/>
    </ligand>
</feature>
<keyword evidence="4 6" id="KW-0408">Iron</keyword>
<keyword evidence="1 6" id="KW-0479">Metal-binding</keyword>
<dbReference type="Proteomes" id="UP000248724">
    <property type="component" value="Unassembled WGS sequence"/>
</dbReference>
<dbReference type="AlphaFoldDB" id="A0A2W5ZEW0"/>
<dbReference type="EMBL" id="JAEKNS010000080">
    <property type="protein sequence ID" value="MBJ7594759.1"/>
    <property type="molecule type" value="Genomic_DNA"/>
</dbReference>
<evidence type="ECO:0000313" key="9">
    <source>
        <dbReference type="EMBL" id="PZR81326.1"/>
    </source>
</evidence>
<evidence type="ECO:0000259" key="7">
    <source>
        <dbReference type="Pfam" id="PF20510"/>
    </source>
</evidence>
<proteinExistence type="predicted"/>
<feature type="domain" description="Homogentisate 1,2-dioxygenase N-terminal" evidence="7">
    <location>
        <begin position="119"/>
        <end position="249"/>
    </location>
</feature>
<feature type="binding site" evidence="6">
    <location>
        <position position="304"/>
    </location>
    <ligand>
        <name>Fe cation</name>
        <dbReference type="ChEBI" id="CHEBI:24875"/>
    </ligand>
</feature>
<protein>
    <submittedName>
        <fullName evidence="9">Homogentisate 1,2-dioxygenase</fullName>
    </submittedName>
</protein>
<dbReference type="RefSeq" id="WP_337311238.1">
    <property type="nucleotide sequence ID" value="NZ_JAEKNS010000080.1"/>
</dbReference>
<feature type="binding site" evidence="6">
    <location>
        <position position="314"/>
    </location>
    <ligand>
        <name>homogentisate</name>
        <dbReference type="ChEBI" id="CHEBI:16169"/>
    </ligand>
</feature>
<comment type="caution">
    <text evidence="9">The sequence shown here is derived from an EMBL/GenBank/DDBJ whole genome shotgun (WGS) entry which is preliminary data.</text>
</comment>
<dbReference type="PANTHER" id="PTHR11056:SF0">
    <property type="entry name" value="HOMOGENTISATE 1,2-DIOXYGENASE"/>
    <property type="match status" value="1"/>
</dbReference>
<dbReference type="GO" id="GO:0006559">
    <property type="term" value="P:L-phenylalanine catabolic process"/>
    <property type="evidence" value="ECO:0007669"/>
    <property type="project" value="InterPro"/>
</dbReference>
<dbReference type="GO" id="GO:0046872">
    <property type="term" value="F:metal ion binding"/>
    <property type="evidence" value="ECO:0007669"/>
    <property type="project" value="UniProtKB-KW"/>
</dbReference>
<sequence length="394" mass="44736">MRTYRRLGDVPRKRHMRFEVGGKPIFEELFGREGFSGPSSLLYHRNMPESAHDISEGPAEMMAPEREQVHEHAHLQGFNLQPDGDVVSGRKWLLVNDDIHIGLAFPVRQQEVLCVNGSADEILFVHRGAGVLHTQFGTLAFGTHDYVVIPRGTIYRVEFESLDDVRILALEVAGLVDSPDRYRARNGQLTEIAPYSERDFRGPDELEEGGDGPVEVWLKRAGRVSRYRLDHHPFDLVGWDGTIYPVAFNIHDFEPRAGRFHVPPPIHQTFQAHNVVICSFVPRKLDWDPDAVMLPYHHSNLDSDEVLYYVDGDYAARRGVKQSSFTHHVGGVPHGPQPGALEASYERPRETNELAVMVDTFRPLHRTEVARQLVDREYPFSWHTGGMRGTESIA</sequence>
<dbReference type="Pfam" id="PF20510">
    <property type="entry name" value="HgmA_N"/>
    <property type="match status" value="1"/>
</dbReference>
<evidence type="ECO:0000313" key="11">
    <source>
        <dbReference type="Proteomes" id="UP000606991"/>
    </source>
</evidence>
<dbReference type="GO" id="GO:0004411">
    <property type="term" value="F:homogentisate 1,2-dioxygenase activity"/>
    <property type="evidence" value="ECO:0007669"/>
    <property type="project" value="InterPro"/>
</dbReference>
<feature type="binding site" evidence="6">
    <location>
        <position position="298"/>
    </location>
    <ligand>
        <name>Fe cation</name>
        <dbReference type="ChEBI" id="CHEBI:24875"/>
    </ligand>
</feature>
<keyword evidence="3" id="KW-0560">Oxidoreductase</keyword>
<comment type="cofactor">
    <cofactor evidence="6">
        <name>Fe cation</name>
        <dbReference type="ChEBI" id="CHEBI:24875"/>
    </cofactor>
</comment>
<reference evidence="9 10" key="1">
    <citation type="journal article" date="2017" name="Nature">
        <title>Atmospheric trace gases support primary production in Antarctic desert surface soil.</title>
        <authorList>
            <person name="Ji M."/>
            <person name="Greening C."/>
            <person name="Vanwonterghem I."/>
            <person name="Carere C.R."/>
            <person name="Bay S.K."/>
            <person name="Steen J.A."/>
            <person name="Montgomery K."/>
            <person name="Lines T."/>
            <person name="Beardall J."/>
            <person name="van Dorst J."/>
            <person name="Snape I."/>
            <person name="Stott M.B."/>
            <person name="Hugenholtz P."/>
            <person name="Ferrari B.C."/>
        </authorList>
    </citation>
    <scope>NUCLEOTIDE SEQUENCE [LARGE SCALE GENOMIC DNA]</scope>
    <source>
        <strain evidence="9">RRmetagenome_bin12</strain>
    </source>
</reference>
<accession>A0A2W5ZEW0</accession>
<evidence type="ECO:0000256" key="4">
    <source>
        <dbReference type="ARBA" id="ARBA00023004"/>
    </source>
</evidence>